<dbReference type="InterPro" id="IPR029471">
    <property type="entry name" value="HNH_5"/>
</dbReference>
<proteinExistence type="predicted"/>
<name>A0A4P2Q6R9_SORCE</name>
<dbReference type="Pfam" id="PF14279">
    <property type="entry name" value="HNH_5"/>
    <property type="match status" value="1"/>
</dbReference>
<dbReference type="RefSeq" id="WP_165373408.1">
    <property type="nucleotide sequence ID" value="NZ_CP012670.1"/>
</dbReference>
<feature type="domain" description="HNH endonuclease 5" evidence="1">
    <location>
        <begin position="47"/>
        <end position="87"/>
    </location>
</feature>
<evidence type="ECO:0000313" key="3">
    <source>
        <dbReference type="Proteomes" id="UP000295781"/>
    </source>
</evidence>
<dbReference type="Proteomes" id="UP000295781">
    <property type="component" value="Chromosome"/>
</dbReference>
<dbReference type="Pfam" id="PF11154">
    <property type="entry name" value="DUF2934"/>
    <property type="match status" value="1"/>
</dbReference>
<sequence length="347" mass="38532">MSETSVDAPKSPVGHDSGIFDLFFSFDIDPNDSTKEYIGVSQGGRTCRFCGKRSPEARFAHEAHVVPSAFGNRSLLSLEECDLCNDRSSVLEDHLSKFLVGERLTSMIRPQRKAVVKHRVSPGGGRVVATPGKRHLLVQTQPGDSNVKVAFTRQGRKVSVLMQPFKPANVARALARILLFVASSDELDRLQHVVEWVRGADLWARPRFYLSTLPIPLSHVLVRASRPASHVAGLKPYRIDLYFGAAQLTCIVPDASWQLPRFVFPRDEIWYCLEGDSDVEVRGFSCEFTFVSKGFVSPTDEEVAVSAYYRWLAGGCRSGTAIDDWLAAESELVRARLDQGVLDECSD</sequence>
<organism evidence="2 3">
    <name type="scientific">Sorangium cellulosum</name>
    <name type="common">Polyangium cellulosum</name>
    <dbReference type="NCBI Taxonomy" id="56"/>
    <lineage>
        <taxon>Bacteria</taxon>
        <taxon>Pseudomonadati</taxon>
        <taxon>Myxococcota</taxon>
        <taxon>Polyangia</taxon>
        <taxon>Polyangiales</taxon>
        <taxon>Polyangiaceae</taxon>
        <taxon>Sorangium</taxon>
    </lineage>
</organism>
<dbReference type="EMBL" id="CP012670">
    <property type="protein sequence ID" value="AUX25130.1"/>
    <property type="molecule type" value="Genomic_DNA"/>
</dbReference>
<evidence type="ECO:0000259" key="1">
    <source>
        <dbReference type="Pfam" id="PF14279"/>
    </source>
</evidence>
<protein>
    <recommendedName>
        <fullName evidence="1">HNH endonuclease 5 domain-containing protein</fullName>
    </recommendedName>
</protein>
<dbReference type="AlphaFoldDB" id="A0A4P2Q6R9"/>
<gene>
    <name evidence="2" type="ORF">SOCEGT47_056740</name>
</gene>
<dbReference type="InterPro" id="IPR021327">
    <property type="entry name" value="DUF2934"/>
</dbReference>
<reference evidence="2 3" key="1">
    <citation type="submission" date="2015-09" db="EMBL/GenBank/DDBJ databases">
        <title>Sorangium comparison.</title>
        <authorList>
            <person name="Zaburannyi N."/>
            <person name="Bunk B."/>
            <person name="Overmann J."/>
            <person name="Mueller R."/>
        </authorList>
    </citation>
    <scope>NUCLEOTIDE SEQUENCE [LARGE SCALE GENOMIC DNA]</scope>
    <source>
        <strain evidence="2 3">So ceGT47</strain>
    </source>
</reference>
<accession>A0A4P2Q6R9</accession>
<evidence type="ECO:0000313" key="2">
    <source>
        <dbReference type="EMBL" id="AUX25130.1"/>
    </source>
</evidence>